<sequence length="242" mass="25361">MTSPDNVISVISRLFDPGSVALGGHHGAAWHGNDGFDYDRVARTLTLGRMHCPACDRWLYPGFRPKTGRCGACAGTGVGPSGDHYSCSLCDGRGRERRDGVVVCRVCGGASGFTVPATWDAPAPARVLTDLPVGITRLPEDEAAEHCARSTVLAVVDDDQWWLCTDEDALVADARRTLADGIPARDIVLLGGPAAESATLIAGLRVVVTSAGYTIVVDRDPRGEAPQSASGKRPNVPASQSA</sequence>
<organism evidence="2 3">
    <name type="scientific">Xylanimonas ulmi</name>
    <dbReference type="NCBI Taxonomy" id="228973"/>
    <lineage>
        <taxon>Bacteria</taxon>
        <taxon>Bacillati</taxon>
        <taxon>Actinomycetota</taxon>
        <taxon>Actinomycetes</taxon>
        <taxon>Micrococcales</taxon>
        <taxon>Promicromonosporaceae</taxon>
        <taxon>Xylanimonas</taxon>
    </lineage>
</organism>
<proteinExistence type="predicted"/>
<dbReference type="EMBL" id="SGWX01000001">
    <property type="protein sequence ID" value="RZS61205.1"/>
    <property type="molecule type" value="Genomic_DNA"/>
</dbReference>
<accession>A0A4Q7M0D0</accession>
<evidence type="ECO:0000313" key="2">
    <source>
        <dbReference type="EMBL" id="RZS61205.1"/>
    </source>
</evidence>
<feature type="region of interest" description="Disordered" evidence="1">
    <location>
        <begin position="219"/>
        <end position="242"/>
    </location>
</feature>
<evidence type="ECO:0000313" key="3">
    <source>
        <dbReference type="Proteomes" id="UP000293852"/>
    </source>
</evidence>
<dbReference type="Proteomes" id="UP000293852">
    <property type="component" value="Unassembled WGS sequence"/>
</dbReference>
<dbReference type="AlphaFoldDB" id="A0A4Q7M0D0"/>
<keyword evidence="3" id="KW-1185">Reference proteome</keyword>
<protein>
    <submittedName>
        <fullName evidence="2">Uncharacterized protein</fullName>
    </submittedName>
</protein>
<reference evidence="2 3" key="1">
    <citation type="submission" date="2019-02" db="EMBL/GenBank/DDBJ databases">
        <title>Sequencing the genomes of 1000 actinobacteria strains.</title>
        <authorList>
            <person name="Klenk H.-P."/>
        </authorList>
    </citation>
    <scope>NUCLEOTIDE SEQUENCE [LARGE SCALE GENOMIC DNA]</scope>
    <source>
        <strain evidence="2 3">DSM 16932</strain>
    </source>
</reference>
<gene>
    <name evidence="2" type="ORF">EV386_1496</name>
</gene>
<comment type="caution">
    <text evidence="2">The sequence shown here is derived from an EMBL/GenBank/DDBJ whole genome shotgun (WGS) entry which is preliminary data.</text>
</comment>
<name>A0A4Q7M0D0_9MICO</name>
<evidence type="ECO:0000256" key="1">
    <source>
        <dbReference type="SAM" id="MobiDB-lite"/>
    </source>
</evidence>